<dbReference type="Proteomes" id="UP000029567">
    <property type="component" value="Unassembled WGS sequence"/>
</dbReference>
<accession>A0A096CUT3</accession>
<dbReference type="EMBL" id="AWTP01000002">
    <property type="protein sequence ID" value="KGH21474.1"/>
    <property type="molecule type" value="Genomic_DNA"/>
</dbReference>
<comment type="caution">
    <text evidence="2">The sequence shown here is derived from an EMBL/GenBank/DDBJ whole genome shotgun (WGS) entry which is preliminary data.</text>
</comment>
<evidence type="ECO:0000313" key="4">
    <source>
        <dbReference type="Proteomes" id="UP000029567"/>
    </source>
</evidence>
<evidence type="ECO:0000313" key="2">
    <source>
        <dbReference type="EMBL" id="KGH21474.1"/>
    </source>
</evidence>
<name>A0A096CUT3_9BURK</name>
<keyword evidence="3" id="KW-1185">Reference proteome</keyword>
<protein>
    <submittedName>
        <fullName evidence="2">Uncharacterized protein</fullName>
    </submittedName>
</protein>
<organism evidence="2 3">
    <name type="scientific">Comamonas thiooxydans</name>
    <dbReference type="NCBI Taxonomy" id="363952"/>
    <lineage>
        <taxon>Bacteria</taxon>
        <taxon>Pseudomonadati</taxon>
        <taxon>Pseudomonadota</taxon>
        <taxon>Betaproteobacteria</taxon>
        <taxon>Burkholderiales</taxon>
        <taxon>Comamonadaceae</taxon>
        <taxon>Comamonas</taxon>
    </lineage>
</organism>
<gene>
    <name evidence="1" type="ORF">P245_01705</name>
    <name evidence="2" type="ORF">P608_01780</name>
</gene>
<dbReference type="EMBL" id="AWTN01000001">
    <property type="protein sequence ID" value="KGH00948.1"/>
    <property type="molecule type" value="Genomic_DNA"/>
</dbReference>
<reference evidence="3 4" key="1">
    <citation type="submission" date="2013-09" db="EMBL/GenBank/DDBJ databases">
        <title>High correlation between genotypes and phenotypes of environmental bacteria Comamonas testosteroni strains.</title>
        <authorList>
            <person name="Liu L."/>
            <person name="Zhu W."/>
            <person name="Xia X."/>
            <person name="Xu B."/>
            <person name="Luo M."/>
            <person name="Wang G."/>
        </authorList>
    </citation>
    <scope>NUCLEOTIDE SEQUENCE [LARGE SCALE GENOMIC DNA]</scope>
    <source>
        <strain evidence="2 3">DF2</strain>
        <strain evidence="1 4">JL14</strain>
    </source>
</reference>
<accession>A0A0K6HMB1</accession>
<dbReference type="RefSeq" id="WP_034355023.1">
    <property type="nucleotide sequence ID" value="NZ_AWOS01000033.1"/>
</dbReference>
<dbReference type="OrthoDB" id="9181658at2"/>
<sequence>MPANRFLPDEWESRLEEIDLAILHQAAICKIRLLDPGAVERVLANDAGICGAEHETAFRTLRGLLYLHYTEVLHISEVLSPEIAQVIASRVREHLSRRSGTAPGGMTG</sequence>
<proteinExistence type="predicted"/>
<dbReference type="Proteomes" id="UP000029549">
    <property type="component" value="Unassembled WGS sequence"/>
</dbReference>
<evidence type="ECO:0000313" key="3">
    <source>
        <dbReference type="Proteomes" id="UP000029549"/>
    </source>
</evidence>
<evidence type="ECO:0000313" key="1">
    <source>
        <dbReference type="EMBL" id="KGH00948.1"/>
    </source>
</evidence>
<dbReference type="AlphaFoldDB" id="A0A096CUT3"/>